<reference evidence="1" key="1">
    <citation type="submission" date="2021-06" db="EMBL/GenBank/DDBJ databases">
        <authorList>
            <person name="Kallberg Y."/>
            <person name="Tangrot J."/>
            <person name="Rosling A."/>
        </authorList>
    </citation>
    <scope>NUCLEOTIDE SEQUENCE</scope>
    <source>
        <strain evidence="1">IN212</strain>
    </source>
</reference>
<dbReference type="EMBL" id="CAJVPZ010041735">
    <property type="protein sequence ID" value="CAG8762335.1"/>
    <property type="molecule type" value="Genomic_DNA"/>
</dbReference>
<organism evidence="1 2">
    <name type="scientific">Racocetra fulgida</name>
    <dbReference type="NCBI Taxonomy" id="60492"/>
    <lineage>
        <taxon>Eukaryota</taxon>
        <taxon>Fungi</taxon>
        <taxon>Fungi incertae sedis</taxon>
        <taxon>Mucoromycota</taxon>
        <taxon>Glomeromycotina</taxon>
        <taxon>Glomeromycetes</taxon>
        <taxon>Diversisporales</taxon>
        <taxon>Gigasporaceae</taxon>
        <taxon>Racocetra</taxon>
    </lineage>
</organism>
<keyword evidence="2" id="KW-1185">Reference proteome</keyword>
<accession>A0A9N9J3M1</accession>
<name>A0A9N9J3M1_9GLOM</name>
<proteinExistence type="predicted"/>
<feature type="non-terminal residue" evidence="1">
    <location>
        <position position="1"/>
    </location>
</feature>
<comment type="caution">
    <text evidence="1">The sequence shown here is derived from an EMBL/GenBank/DDBJ whole genome shotgun (WGS) entry which is preliminary data.</text>
</comment>
<sequence>SGGYQYRNTAKAQIFLNGLRPEYILAIAPSTSNTLQSVYEYAKAYKVLVSKPHLSMSNGFQPPVSAFELAIEKLAKAVNKMLIQFQERRPLLQETSIDLYIISVIG</sequence>
<evidence type="ECO:0000313" key="2">
    <source>
        <dbReference type="Proteomes" id="UP000789396"/>
    </source>
</evidence>
<dbReference type="AlphaFoldDB" id="A0A9N9J3M1"/>
<gene>
    <name evidence="1" type="ORF">RFULGI_LOCUS14404</name>
</gene>
<dbReference type="OrthoDB" id="2486002at2759"/>
<evidence type="ECO:0000313" key="1">
    <source>
        <dbReference type="EMBL" id="CAG8762335.1"/>
    </source>
</evidence>
<protein>
    <submittedName>
        <fullName evidence="1">7363_t:CDS:1</fullName>
    </submittedName>
</protein>
<feature type="non-terminal residue" evidence="1">
    <location>
        <position position="106"/>
    </location>
</feature>
<dbReference type="Proteomes" id="UP000789396">
    <property type="component" value="Unassembled WGS sequence"/>
</dbReference>